<keyword evidence="2" id="KW-1185">Reference proteome</keyword>
<proteinExistence type="predicted"/>
<reference evidence="1" key="2">
    <citation type="submission" date="2021-09" db="EMBL/GenBank/DDBJ databases">
        <authorList>
            <person name="Jia N."/>
            <person name="Wang J."/>
            <person name="Shi W."/>
            <person name="Du L."/>
            <person name="Sun Y."/>
            <person name="Zhan W."/>
            <person name="Jiang J."/>
            <person name="Wang Q."/>
            <person name="Zhang B."/>
            <person name="Ji P."/>
            <person name="Sakyi L.B."/>
            <person name="Cui X."/>
            <person name="Yuan T."/>
            <person name="Jiang B."/>
            <person name="Yang W."/>
            <person name="Lam T.T.-Y."/>
            <person name="Chang Q."/>
            <person name="Ding S."/>
            <person name="Wang X."/>
            <person name="Zhu J."/>
            <person name="Ruan X."/>
            <person name="Zhao L."/>
            <person name="Wei J."/>
            <person name="Que T."/>
            <person name="Du C."/>
            <person name="Cheng J."/>
            <person name="Dai P."/>
            <person name="Han X."/>
            <person name="Huang E."/>
            <person name="Gao Y."/>
            <person name="Liu J."/>
            <person name="Shao H."/>
            <person name="Ye R."/>
            <person name="Li L."/>
            <person name="Wei W."/>
            <person name="Wang X."/>
            <person name="Wang C."/>
            <person name="Huo Q."/>
            <person name="Li W."/>
            <person name="Guo W."/>
            <person name="Chen H."/>
            <person name="Chen S."/>
            <person name="Zhou L."/>
            <person name="Zhou L."/>
            <person name="Ni X."/>
            <person name="Tian J."/>
            <person name="Zhou Y."/>
            <person name="Sheng Y."/>
            <person name="Liu T."/>
            <person name="Pan Y."/>
            <person name="Xia L."/>
            <person name="Li J."/>
            <person name="Zhao F."/>
            <person name="Cao W."/>
        </authorList>
    </citation>
    <scope>NUCLEOTIDE SEQUENCE</scope>
    <source>
        <strain evidence="1">Rsan-2018</strain>
        <tissue evidence="1">Larvae</tissue>
    </source>
</reference>
<sequence length="261" mass="28770">MKTLTSRSLLSVVYLTAGQNEWVNATAESHFVRVSLFRIGVQFLGVHAHARRVLIAHGCSSFTNENLDRARKYVDVVMQRLRRDIVMQGVGMADLASPNDDCSAWELHSGTISGLERISHDGRPWPLKSPSNDVDDVGSPEHYDVAAVVLLHDVCFEALYDYTSPTQAVSGKVSGKIAIVRLDMIIGHPQGPDGAPEVILFEVTEYTRVGISKQSVGVLNEKIINEVTEKVVHTCIEDAMSYRVLPVLNSALKVIPYPNFT</sequence>
<gene>
    <name evidence="1" type="ORF">HPB52_012282</name>
</gene>
<reference evidence="1" key="1">
    <citation type="journal article" date="2020" name="Cell">
        <title>Large-Scale Comparative Analyses of Tick Genomes Elucidate Their Genetic Diversity and Vector Capacities.</title>
        <authorList>
            <consortium name="Tick Genome and Microbiome Consortium (TIGMIC)"/>
            <person name="Jia N."/>
            <person name="Wang J."/>
            <person name="Shi W."/>
            <person name="Du L."/>
            <person name="Sun Y."/>
            <person name="Zhan W."/>
            <person name="Jiang J.F."/>
            <person name="Wang Q."/>
            <person name="Zhang B."/>
            <person name="Ji P."/>
            <person name="Bell-Sakyi L."/>
            <person name="Cui X.M."/>
            <person name="Yuan T.T."/>
            <person name="Jiang B.G."/>
            <person name="Yang W.F."/>
            <person name="Lam T.T."/>
            <person name="Chang Q.C."/>
            <person name="Ding S.J."/>
            <person name="Wang X.J."/>
            <person name="Zhu J.G."/>
            <person name="Ruan X.D."/>
            <person name="Zhao L."/>
            <person name="Wei J.T."/>
            <person name="Ye R.Z."/>
            <person name="Que T.C."/>
            <person name="Du C.H."/>
            <person name="Zhou Y.H."/>
            <person name="Cheng J.X."/>
            <person name="Dai P.F."/>
            <person name="Guo W.B."/>
            <person name="Han X.H."/>
            <person name="Huang E.J."/>
            <person name="Li L.F."/>
            <person name="Wei W."/>
            <person name="Gao Y.C."/>
            <person name="Liu J.Z."/>
            <person name="Shao H.Z."/>
            <person name="Wang X."/>
            <person name="Wang C.C."/>
            <person name="Yang T.C."/>
            <person name="Huo Q.B."/>
            <person name="Li W."/>
            <person name="Chen H.Y."/>
            <person name="Chen S.E."/>
            <person name="Zhou L.G."/>
            <person name="Ni X.B."/>
            <person name="Tian J.H."/>
            <person name="Sheng Y."/>
            <person name="Liu T."/>
            <person name="Pan Y.S."/>
            <person name="Xia L.Y."/>
            <person name="Li J."/>
            <person name="Zhao F."/>
            <person name="Cao W.C."/>
        </authorList>
    </citation>
    <scope>NUCLEOTIDE SEQUENCE</scope>
    <source>
        <strain evidence="1">Rsan-2018</strain>
    </source>
</reference>
<name>A0A9D4T2A8_RHISA</name>
<evidence type="ECO:0000313" key="2">
    <source>
        <dbReference type="Proteomes" id="UP000821837"/>
    </source>
</evidence>
<dbReference type="AlphaFoldDB" id="A0A9D4T2A8"/>
<dbReference type="VEuPathDB" id="VectorBase:RSAN_050529"/>
<comment type="caution">
    <text evidence="1">The sequence shown here is derived from an EMBL/GenBank/DDBJ whole genome shotgun (WGS) entry which is preliminary data.</text>
</comment>
<accession>A0A9D4T2A8</accession>
<dbReference type="Proteomes" id="UP000821837">
    <property type="component" value="Unassembled WGS sequence"/>
</dbReference>
<protein>
    <submittedName>
        <fullName evidence="1">Uncharacterized protein</fullName>
    </submittedName>
</protein>
<evidence type="ECO:0000313" key="1">
    <source>
        <dbReference type="EMBL" id="KAH7968895.1"/>
    </source>
</evidence>
<dbReference type="EMBL" id="JABSTV010001248">
    <property type="protein sequence ID" value="KAH7968895.1"/>
    <property type="molecule type" value="Genomic_DNA"/>
</dbReference>
<organism evidence="1 2">
    <name type="scientific">Rhipicephalus sanguineus</name>
    <name type="common">Brown dog tick</name>
    <name type="synonym">Ixodes sanguineus</name>
    <dbReference type="NCBI Taxonomy" id="34632"/>
    <lineage>
        <taxon>Eukaryota</taxon>
        <taxon>Metazoa</taxon>
        <taxon>Ecdysozoa</taxon>
        <taxon>Arthropoda</taxon>
        <taxon>Chelicerata</taxon>
        <taxon>Arachnida</taxon>
        <taxon>Acari</taxon>
        <taxon>Parasitiformes</taxon>
        <taxon>Ixodida</taxon>
        <taxon>Ixodoidea</taxon>
        <taxon>Ixodidae</taxon>
        <taxon>Rhipicephalinae</taxon>
        <taxon>Rhipicephalus</taxon>
        <taxon>Rhipicephalus</taxon>
    </lineage>
</organism>